<evidence type="ECO:0000256" key="4">
    <source>
        <dbReference type="ARBA" id="ARBA00022722"/>
    </source>
</evidence>
<dbReference type="PANTHER" id="PTHR22930:SF269">
    <property type="entry name" value="NUCLEASE HARBI1-LIKE PROTEIN"/>
    <property type="match status" value="1"/>
</dbReference>
<evidence type="ECO:0000256" key="6">
    <source>
        <dbReference type="ARBA" id="ARBA00022801"/>
    </source>
</evidence>
<dbReference type="GO" id="GO:0005634">
    <property type="term" value="C:nucleus"/>
    <property type="evidence" value="ECO:0007669"/>
    <property type="project" value="UniProtKB-SubCell"/>
</dbReference>
<dbReference type="AlphaFoldDB" id="A0AAV2S3Q6"/>
<sequence>KCIENIQAFTTYNNYYLCKYFMNAILWHSLLNGKHTYSHNEMITLVCSGNDLFKCVQALSNIHINPKVSCHNTIQPSSIGNVQRIYPKLRAEKPFKGRFEEKNFIFKPEIKNIDNYQSIFQLMSLIIPQSLITPLYEKQLDAVIIPLFALKVVLIFFSDPGYTNLSSIIHFPELVLRTSDLKGESSEFLSKKHIEFPPSEQDWKEIASQFQQVWDFPNCLGALDGKHINIHPPSQEEPLYLNYRHTHSIVLMAVANTKYEFVYADVDATGRDEVDEIWKKSALGKILENGNANIPKPAILPNSHCKLPFVLVGNHTFPLKSYLMRPYPSTNKSVTKRVFSYRLLRAQKVVQNAFGILESKFNILNKTFTFVPKKVKDIVMACVSLHNLLCKHDTKQYLPPGYVECETKDGLIIPGSWRARPHDHHIYPELLPLQQLRYNKLEGENSLRIALGVYFMSGGAINQQKCIM</sequence>
<name>A0AAV2S3Q6_MEGNR</name>
<dbReference type="InterPro" id="IPR045249">
    <property type="entry name" value="HARBI1-like"/>
</dbReference>
<gene>
    <name evidence="9" type="ORF">MNOR_LOCUS32784</name>
</gene>
<evidence type="ECO:0000313" key="10">
    <source>
        <dbReference type="Proteomes" id="UP001497623"/>
    </source>
</evidence>
<evidence type="ECO:0000259" key="8">
    <source>
        <dbReference type="Pfam" id="PF13359"/>
    </source>
</evidence>
<keyword evidence="7" id="KW-0539">Nucleus</keyword>
<comment type="subcellular location">
    <subcellularLocation>
        <location evidence="2">Nucleus</location>
    </subcellularLocation>
</comment>
<proteinExistence type="inferred from homology"/>
<dbReference type="InterPro" id="IPR027806">
    <property type="entry name" value="HARBI1_dom"/>
</dbReference>
<dbReference type="Pfam" id="PF13359">
    <property type="entry name" value="DDE_Tnp_4"/>
    <property type="match status" value="1"/>
</dbReference>
<dbReference type="GO" id="GO:0016787">
    <property type="term" value="F:hydrolase activity"/>
    <property type="evidence" value="ECO:0007669"/>
    <property type="project" value="UniProtKB-KW"/>
</dbReference>
<evidence type="ECO:0000256" key="5">
    <source>
        <dbReference type="ARBA" id="ARBA00022723"/>
    </source>
</evidence>
<keyword evidence="5" id="KW-0479">Metal-binding</keyword>
<accession>A0AAV2S3Q6</accession>
<protein>
    <recommendedName>
        <fullName evidence="8">DDE Tnp4 domain-containing protein</fullName>
    </recommendedName>
</protein>
<organism evidence="9 10">
    <name type="scientific">Meganyctiphanes norvegica</name>
    <name type="common">Northern krill</name>
    <name type="synonym">Thysanopoda norvegica</name>
    <dbReference type="NCBI Taxonomy" id="48144"/>
    <lineage>
        <taxon>Eukaryota</taxon>
        <taxon>Metazoa</taxon>
        <taxon>Ecdysozoa</taxon>
        <taxon>Arthropoda</taxon>
        <taxon>Crustacea</taxon>
        <taxon>Multicrustacea</taxon>
        <taxon>Malacostraca</taxon>
        <taxon>Eumalacostraca</taxon>
        <taxon>Eucarida</taxon>
        <taxon>Euphausiacea</taxon>
        <taxon>Euphausiidae</taxon>
        <taxon>Meganyctiphanes</taxon>
    </lineage>
</organism>
<comment type="cofactor">
    <cofactor evidence="1">
        <name>a divalent metal cation</name>
        <dbReference type="ChEBI" id="CHEBI:60240"/>
    </cofactor>
</comment>
<dbReference type="PANTHER" id="PTHR22930">
    <property type="match status" value="1"/>
</dbReference>
<evidence type="ECO:0000256" key="3">
    <source>
        <dbReference type="ARBA" id="ARBA00006958"/>
    </source>
</evidence>
<keyword evidence="10" id="KW-1185">Reference proteome</keyword>
<feature type="domain" description="DDE Tnp4" evidence="8">
    <location>
        <begin position="223"/>
        <end position="387"/>
    </location>
</feature>
<evidence type="ECO:0000313" key="9">
    <source>
        <dbReference type="EMBL" id="CAL4162054.1"/>
    </source>
</evidence>
<comment type="similarity">
    <text evidence="3">Belongs to the HARBI1 family.</text>
</comment>
<evidence type="ECO:0000256" key="7">
    <source>
        <dbReference type="ARBA" id="ARBA00023242"/>
    </source>
</evidence>
<dbReference type="Proteomes" id="UP001497623">
    <property type="component" value="Unassembled WGS sequence"/>
</dbReference>
<dbReference type="GO" id="GO:0004518">
    <property type="term" value="F:nuclease activity"/>
    <property type="evidence" value="ECO:0007669"/>
    <property type="project" value="UniProtKB-KW"/>
</dbReference>
<feature type="non-terminal residue" evidence="9">
    <location>
        <position position="1"/>
    </location>
</feature>
<dbReference type="EMBL" id="CAXKWB010045343">
    <property type="protein sequence ID" value="CAL4162054.1"/>
    <property type="molecule type" value="Genomic_DNA"/>
</dbReference>
<evidence type="ECO:0000256" key="1">
    <source>
        <dbReference type="ARBA" id="ARBA00001968"/>
    </source>
</evidence>
<keyword evidence="6" id="KW-0378">Hydrolase</keyword>
<dbReference type="GO" id="GO:0046872">
    <property type="term" value="F:metal ion binding"/>
    <property type="evidence" value="ECO:0007669"/>
    <property type="project" value="UniProtKB-KW"/>
</dbReference>
<reference evidence="9 10" key="1">
    <citation type="submission" date="2024-05" db="EMBL/GenBank/DDBJ databases">
        <authorList>
            <person name="Wallberg A."/>
        </authorList>
    </citation>
    <scope>NUCLEOTIDE SEQUENCE [LARGE SCALE GENOMIC DNA]</scope>
</reference>
<evidence type="ECO:0000256" key="2">
    <source>
        <dbReference type="ARBA" id="ARBA00004123"/>
    </source>
</evidence>
<comment type="caution">
    <text evidence="9">The sequence shown here is derived from an EMBL/GenBank/DDBJ whole genome shotgun (WGS) entry which is preliminary data.</text>
</comment>
<keyword evidence="4" id="KW-0540">Nuclease</keyword>